<feature type="domain" description="B box-type" evidence="7">
    <location>
        <begin position="104"/>
        <end position="151"/>
    </location>
</feature>
<dbReference type="Gene3D" id="3.30.40.10">
    <property type="entry name" value="Zinc/RING finger domain, C3HC4 (zinc finger)"/>
    <property type="match status" value="1"/>
</dbReference>
<keyword evidence="4" id="KW-0862">Zinc</keyword>
<dbReference type="Pfam" id="PF22586">
    <property type="entry name" value="ANCHR-like_BBOX"/>
    <property type="match status" value="1"/>
</dbReference>
<dbReference type="SMART" id="SM00336">
    <property type="entry name" value="BBOX"/>
    <property type="match status" value="2"/>
</dbReference>
<dbReference type="GO" id="GO:0008270">
    <property type="term" value="F:zinc ion binding"/>
    <property type="evidence" value="ECO:0007669"/>
    <property type="project" value="UniProtKB-KW"/>
</dbReference>
<dbReference type="KEGG" id="aplc:110986358"/>
<dbReference type="Gene3D" id="2.120.10.30">
    <property type="entry name" value="TolB, C-terminal domain"/>
    <property type="match status" value="1"/>
</dbReference>
<dbReference type="InterPro" id="IPR011042">
    <property type="entry name" value="6-blade_b-propeller_TolB-like"/>
</dbReference>
<dbReference type="SUPFAM" id="SSF57845">
    <property type="entry name" value="B-box zinc-binding domain"/>
    <property type="match status" value="1"/>
</dbReference>
<protein>
    <submittedName>
        <fullName evidence="9">Uncharacterized protein LOC110986358</fullName>
    </submittedName>
</protein>
<dbReference type="InterPro" id="IPR047153">
    <property type="entry name" value="TRIM45/56/19-like"/>
</dbReference>
<gene>
    <name evidence="9" type="primary">LOC110986358</name>
</gene>
<dbReference type="PROSITE" id="PS00518">
    <property type="entry name" value="ZF_RING_1"/>
    <property type="match status" value="1"/>
</dbReference>
<dbReference type="PROSITE" id="PS50089">
    <property type="entry name" value="ZF_RING_2"/>
    <property type="match status" value="1"/>
</dbReference>
<dbReference type="InterPro" id="IPR027370">
    <property type="entry name" value="Znf-RING_euk"/>
</dbReference>
<accession>A0A8B7ZDW7</accession>
<dbReference type="InterPro" id="IPR000315">
    <property type="entry name" value="Znf_B-box"/>
</dbReference>
<dbReference type="Pfam" id="PF00643">
    <property type="entry name" value="zf-B_box"/>
    <property type="match status" value="1"/>
</dbReference>
<feature type="domain" description="RING-type" evidence="6">
    <location>
        <begin position="24"/>
        <end position="68"/>
    </location>
</feature>
<dbReference type="SUPFAM" id="SSF63829">
    <property type="entry name" value="Calcium-dependent phosphotriesterase"/>
    <property type="match status" value="1"/>
</dbReference>
<keyword evidence="1" id="KW-0597">Phosphoprotein</keyword>
<dbReference type="InterPro" id="IPR017907">
    <property type="entry name" value="Znf_RING_CS"/>
</dbReference>
<keyword evidence="8" id="KW-1185">Reference proteome</keyword>
<dbReference type="SUPFAM" id="SSF57850">
    <property type="entry name" value="RING/U-box"/>
    <property type="match status" value="1"/>
</dbReference>
<dbReference type="Pfam" id="PF13445">
    <property type="entry name" value="zf-RING_UBOX"/>
    <property type="match status" value="1"/>
</dbReference>
<dbReference type="Gene3D" id="3.30.160.60">
    <property type="entry name" value="Classic Zinc Finger"/>
    <property type="match status" value="1"/>
</dbReference>
<reference evidence="9" key="1">
    <citation type="submission" date="2025-08" db="UniProtKB">
        <authorList>
            <consortium name="RefSeq"/>
        </authorList>
    </citation>
    <scope>IDENTIFICATION</scope>
</reference>
<feature type="domain" description="B box-type" evidence="7">
    <location>
        <begin position="167"/>
        <end position="208"/>
    </location>
</feature>
<dbReference type="Proteomes" id="UP000694845">
    <property type="component" value="Unplaced"/>
</dbReference>
<sequence length="667" mass="75581">MASTEQKATAQSVLEKISQGHLECSICSDRFREPKVLDCLHSFCLKCLQRLRQSQHPQDVELECPICRRKTTIKGDICDLPTDFKLSALVDEVNMQETLLEGQRSEIKCQACDEENQALSRCMDCDHFLCKECQRAHKRMISMKSHTIYTLAQLQSGEVTYKSKIREYTPKCMKHPDQSLSIYCTECKKLVCTTCAILDHDKHPRIGLPEALDKCKQDIANISEKAERNKTKLKAYISEVDKTDKDIKTMYENTSKKISIKADMEVAKIREKIEQIRGEQSKLKQEADTIFKDRAKVLETTRATNVSHVTMIENKLEEVNRFVAQASCYEILDFSEKLLHNLGAVIAEGQPKILPHCMSSFMDFEEGTGRSLGKLVLKDEKTLKSDVTAPRSQTSKRWELKTEITTYGHQNQNLVLADEIGSLSNNEMVVLERGKNKLITFRERELYPNVISEELQLEGLRKPSHVSVNSDDEIIVLDGTTVKIFNIEKKPCLHQFQPGEETNSTPTCLAVEGGDVIAVGYRDKEQISLHRRDGTLIRRLRAPMIGDNLTLLRKQQQLISIIYSINTEVDGKLLSVDCYGRIVFAVDIPSNIQGPWHANGLCCDKDGYIYVTIHGKPLQGEIQQFDPNGHYIGCVLDKCGYPGDITFTPAGELVLATWDSIKVYHQV</sequence>
<dbReference type="SMART" id="SM00184">
    <property type="entry name" value="RING"/>
    <property type="match status" value="2"/>
</dbReference>
<evidence type="ECO:0000313" key="9">
    <source>
        <dbReference type="RefSeq" id="XP_022103863.1"/>
    </source>
</evidence>
<dbReference type="GeneID" id="110986358"/>
<keyword evidence="3 5" id="KW-0863">Zinc-finger</keyword>
<organism evidence="8 9">
    <name type="scientific">Acanthaster planci</name>
    <name type="common">Crown-of-thorns starfish</name>
    <dbReference type="NCBI Taxonomy" id="133434"/>
    <lineage>
        <taxon>Eukaryota</taxon>
        <taxon>Metazoa</taxon>
        <taxon>Echinodermata</taxon>
        <taxon>Eleutherozoa</taxon>
        <taxon>Asterozoa</taxon>
        <taxon>Asteroidea</taxon>
        <taxon>Valvatacea</taxon>
        <taxon>Valvatida</taxon>
        <taxon>Acanthasteridae</taxon>
        <taxon>Acanthaster</taxon>
    </lineage>
</organism>
<evidence type="ECO:0000256" key="2">
    <source>
        <dbReference type="ARBA" id="ARBA00022723"/>
    </source>
</evidence>
<dbReference type="AlphaFoldDB" id="A0A8B7ZDW7"/>
<evidence type="ECO:0000256" key="3">
    <source>
        <dbReference type="ARBA" id="ARBA00022771"/>
    </source>
</evidence>
<dbReference type="Gene3D" id="4.10.830.40">
    <property type="match status" value="1"/>
</dbReference>
<dbReference type="PANTHER" id="PTHR25462">
    <property type="entry name" value="BONUS, ISOFORM C-RELATED"/>
    <property type="match status" value="1"/>
</dbReference>
<dbReference type="CDD" id="cd19756">
    <property type="entry name" value="Bbox2"/>
    <property type="match status" value="1"/>
</dbReference>
<name>A0A8B7ZDW7_ACAPL</name>
<dbReference type="OrthoDB" id="10250935at2759"/>
<dbReference type="InterPro" id="IPR001841">
    <property type="entry name" value="Znf_RING"/>
</dbReference>
<evidence type="ECO:0000259" key="6">
    <source>
        <dbReference type="PROSITE" id="PS50089"/>
    </source>
</evidence>
<evidence type="ECO:0000313" key="8">
    <source>
        <dbReference type="Proteomes" id="UP000694845"/>
    </source>
</evidence>
<dbReference type="PROSITE" id="PS50119">
    <property type="entry name" value="ZF_BBOX"/>
    <property type="match status" value="2"/>
</dbReference>
<dbReference type="InterPro" id="IPR013083">
    <property type="entry name" value="Znf_RING/FYVE/PHD"/>
</dbReference>
<dbReference type="OMA" id="PWHANGL"/>
<dbReference type="PANTHER" id="PTHR25462:SF296">
    <property type="entry name" value="MEIOTIC P26, ISOFORM F"/>
    <property type="match status" value="1"/>
</dbReference>
<keyword evidence="2" id="KW-0479">Metal-binding</keyword>
<dbReference type="RefSeq" id="XP_022103863.1">
    <property type="nucleotide sequence ID" value="XM_022248171.1"/>
</dbReference>
<evidence type="ECO:0000256" key="1">
    <source>
        <dbReference type="ARBA" id="ARBA00022553"/>
    </source>
</evidence>
<proteinExistence type="predicted"/>
<evidence type="ECO:0000259" key="7">
    <source>
        <dbReference type="PROSITE" id="PS50119"/>
    </source>
</evidence>
<evidence type="ECO:0000256" key="4">
    <source>
        <dbReference type="ARBA" id="ARBA00022833"/>
    </source>
</evidence>
<evidence type="ECO:0000256" key="5">
    <source>
        <dbReference type="PROSITE-ProRule" id="PRU00024"/>
    </source>
</evidence>